<evidence type="ECO:0000313" key="3">
    <source>
        <dbReference type="Proteomes" id="UP001225034"/>
    </source>
</evidence>
<reference evidence="2 3" key="1">
    <citation type="submission" date="2023-07" db="EMBL/GenBank/DDBJ databases">
        <title>Genomic Encyclopedia of Type Strains, Phase IV (KMG-IV): sequencing the most valuable type-strain genomes for metagenomic binning, comparative biology and taxonomic classification.</title>
        <authorList>
            <person name="Goeker M."/>
        </authorList>
    </citation>
    <scope>NUCLEOTIDE SEQUENCE [LARGE SCALE GENOMIC DNA]</scope>
    <source>
        <strain evidence="2 3">DSM 19154</strain>
    </source>
</reference>
<keyword evidence="3" id="KW-1185">Reference proteome</keyword>
<feature type="transmembrane region" description="Helical" evidence="1">
    <location>
        <begin position="35"/>
        <end position="52"/>
    </location>
</feature>
<sequence length="64" mass="7286">MSMTIIRSIRIAMNLVLLVLAILQITGVINISPTLLIVLATIVLVSIFLTRWKETKDEHERNKK</sequence>
<dbReference type="EMBL" id="JAUSUA010000003">
    <property type="protein sequence ID" value="MDQ0207649.1"/>
    <property type="molecule type" value="Genomic_DNA"/>
</dbReference>
<keyword evidence="1" id="KW-0812">Transmembrane</keyword>
<keyword evidence="1" id="KW-1133">Transmembrane helix</keyword>
<keyword evidence="1" id="KW-0472">Membrane</keyword>
<organism evidence="2 3">
    <name type="scientific">Alkalicoccobacillus murimartini</name>
    <dbReference type="NCBI Taxonomy" id="171685"/>
    <lineage>
        <taxon>Bacteria</taxon>
        <taxon>Bacillati</taxon>
        <taxon>Bacillota</taxon>
        <taxon>Bacilli</taxon>
        <taxon>Bacillales</taxon>
        <taxon>Bacillaceae</taxon>
        <taxon>Alkalicoccobacillus</taxon>
    </lineage>
</organism>
<dbReference type="Proteomes" id="UP001225034">
    <property type="component" value="Unassembled WGS sequence"/>
</dbReference>
<gene>
    <name evidence="2" type="ORF">J2S05_002450</name>
</gene>
<evidence type="ECO:0000256" key="1">
    <source>
        <dbReference type="SAM" id="Phobius"/>
    </source>
</evidence>
<proteinExistence type="predicted"/>
<comment type="caution">
    <text evidence="2">The sequence shown here is derived from an EMBL/GenBank/DDBJ whole genome shotgun (WGS) entry which is preliminary data.</text>
</comment>
<accession>A0ABT9YIH3</accession>
<name>A0ABT9YIH3_9BACI</name>
<feature type="transmembrane region" description="Helical" evidence="1">
    <location>
        <begin position="12"/>
        <end position="29"/>
    </location>
</feature>
<dbReference type="RefSeq" id="WP_306983106.1">
    <property type="nucleotide sequence ID" value="NZ_JAUSUA010000003.1"/>
</dbReference>
<protein>
    <submittedName>
        <fullName evidence="2">Type IV secretory pathway TrbL component</fullName>
    </submittedName>
</protein>
<evidence type="ECO:0000313" key="2">
    <source>
        <dbReference type="EMBL" id="MDQ0207649.1"/>
    </source>
</evidence>